<gene>
    <name evidence="2" type="ORF">DB88DRAFT_495745</name>
</gene>
<comment type="caution">
    <text evidence="2">The sequence shown here is derived from an EMBL/GenBank/DDBJ whole genome shotgun (WGS) entry which is preliminary data.</text>
</comment>
<dbReference type="EMBL" id="JAODAN010000008">
    <property type="protein sequence ID" value="KAK1922623.1"/>
    <property type="molecule type" value="Genomic_DNA"/>
</dbReference>
<reference evidence="2" key="1">
    <citation type="submission" date="2023-02" db="EMBL/GenBank/DDBJ databases">
        <title>Identification and recombinant expression of a fungal hydrolase from Papiliotrema laurentii that hydrolyzes apple cutin and clears colloidal polyester polyurethane.</title>
        <authorList>
            <consortium name="DOE Joint Genome Institute"/>
            <person name="Roman V.A."/>
            <person name="Bojanowski C."/>
            <person name="Crable B.R."/>
            <person name="Wagner D.N."/>
            <person name="Hung C.S."/>
            <person name="Nadeau L.J."/>
            <person name="Schratz L."/>
            <person name="Haridas S."/>
            <person name="Pangilinan J."/>
            <person name="Lipzen A."/>
            <person name="Na H."/>
            <person name="Yan M."/>
            <person name="Ng V."/>
            <person name="Grigoriev I.V."/>
            <person name="Spatafora J.W."/>
            <person name="Barlow D."/>
            <person name="Biffinger J."/>
            <person name="Kelley-Loughnane N."/>
            <person name="Varaljay V.A."/>
            <person name="Crookes-Goodson W.J."/>
        </authorList>
    </citation>
    <scope>NUCLEOTIDE SEQUENCE</scope>
    <source>
        <strain evidence="2">5307AH</strain>
    </source>
</reference>
<dbReference type="PANTHER" id="PTHR43832:SF1">
    <property type="entry name" value="S-ADENOSYL-L-METHIONINE-DEPENDENT METHYLTRANSFERASES SUPERFAMILY PROTEIN"/>
    <property type="match status" value="1"/>
</dbReference>
<dbReference type="PANTHER" id="PTHR43832">
    <property type="match status" value="1"/>
</dbReference>
<dbReference type="GO" id="GO:0008168">
    <property type="term" value="F:methyltransferase activity"/>
    <property type="evidence" value="ECO:0007669"/>
    <property type="project" value="UniProtKB-KW"/>
</dbReference>
<dbReference type="InterPro" id="IPR029063">
    <property type="entry name" value="SAM-dependent_MTases_sf"/>
</dbReference>
<dbReference type="AlphaFoldDB" id="A0AAD9CY86"/>
<keyword evidence="3" id="KW-1185">Reference proteome</keyword>
<dbReference type="Pfam" id="PF02353">
    <property type="entry name" value="CMAS"/>
    <property type="match status" value="1"/>
</dbReference>
<accession>A0AAD9CY86</accession>
<dbReference type="GO" id="GO:0032259">
    <property type="term" value="P:methylation"/>
    <property type="evidence" value="ECO:0007669"/>
    <property type="project" value="UniProtKB-KW"/>
</dbReference>
<protein>
    <submittedName>
        <fullName evidence="2">S-adenosyl-L-methionine-dependent methyltransferase</fullName>
    </submittedName>
</protein>
<name>A0AAD9CY86_PAPLA</name>
<proteinExistence type="inferred from homology"/>
<dbReference type="Proteomes" id="UP001182556">
    <property type="component" value="Unassembled WGS sequence"/>
</dbReference>
<evidence type="ECO:0000256" key="1">
    <source>
        <dbReference type="ARBA" id="ARBA00010815"/>
    </source>
</evidence>
<dbReference type="SUPFAM" id="SSF53335">
    <property type="entry name" value="S-adenosyl-L-methionine-dependent methyltransferases"/>
    <property type="match status" value="1"/>
</dbReference>
<evidence type="ECO:0000313" key="3">
    <source>
        <dbReference type="Proteomes" id="UP001182556"/>
    </source>
</evidence>
<comment type="similarity">
    <text evidence="1">Belongs to the CFA/CMAS family.</text>
</comment>
<organism evidence="2 3">
    <name type="scientific">Papiliotrema laurentii</name>
    <name type="common">Cryptococcus laurentii</name>
    <dbReference type="NCBI Taxonomy" id="5418"/>
    <lineage>
        <taxon>Eukaryota</taxon>
        <taxon>Fungi</taxon>
        <taxon>Dikarya</taxon>
        <taxon>Basidiomycota</taxon>
        <taxon>Agaricomycotina</taxon>
        <taxon>Tremellomycetes</taxon>
        <taxon>Tremellales</taxon>
        <taxon>Rhynchogastremaceae</taxon>
        <taxon>Papiliotrema</taxon>
    </lineage>
</organism>
<keyword evidence="2" id="KW-0489">Methyltransferase</keyword>
<evidence type="ECO:0000313" key="2">
    <source>
        <dbReference type="EMBL" id="KAK1922623.1"/>
    </source>
</evidence>
<dbReference type="Gene3D" id="3.40.50.150">
    <property type="entry name" value="Vaccinia Virus protein VP39"/>
    <property type="match status" value="1"/>
</dbReference>
<sequence>MDYAYALLDKGYIPDAVLRPAIRQLCRNRLREIDHGSFAENHKAKMDFIADLYTRPIAIEQDKANEQHYEVPTAFLQLCLGPRMKYSSCEWPNAKSSLADAEDAILASYCVEAKLGRGLRGVGVPKDQEGAVVNGEVGKEGEGLKILDLGCGWGSLGLFLAEHYPLAEITMLSNSRTQKQHIDSVAKEKGFKNVTVITGDVNVFDFEEKEKFTHILSIEMFEHMKAYPFLFHKVSTWLKPQGILFIHIFCSTSQPYHFEESDGWMAQTFFSGGTMPSFDLFTYFQKDLTLLRSTYLNGTHYGRTLEAWLQLQDKNSKEGLRILTEALGEEEGRKTFYRFRVFFMACAEFFSLNNGESWGVGKYVFEKK</sequence>
<dbReference type="CDD" id="cd02440">
    <property type="entry name" value="AdoMet_MTases"/>
    <property type="match status" value="1"/>
</dbReference>
<keyword evidence="2" id="KW-0808">Transferase</keyword>